<accession>G3H837</accession>
<sequence>MTPPSAHQQCGYQMRGVIYPAEKVENWTKSSRSLTGGPQPAVRHQGPLLAPGVILFFIFALQRALESYKTWPKRRMLWLENADGQESGSKPASCGLEEKG</sequence>
<organism evidence="3 4">
    <name type="scientific">Cricetulus griseus</name>
    <name type="common">Chinese hamster</name>
    <name type="synonym">Cricetulus barabensis griseus</name>
    <dbReference type="NCBI Taxonomy" id="10029"/>
    <lineage>
        <taxon>Eukaryota</taxon>
        <taxon>Metazoa</taxon>
        <taxon>Chordata</taxon>
        <taxon>Craniata</taxon>
        <taxon>Vertebrata</taxon>
        <taxon>Euteleostomi</taxon>
        <taxon>Mammalia</taxon>
        <taxon>Eutheria</taxon>
        <taxon>Euarchontoglires</taxon>
        <taxon>Glires</taxon>
        <taxon>Rodentia</taxon>
        <taxon>Myomorpha</taxon>
        <taxon>Muroidea</taxon>
        <taxon>Cricetidae</taxon>
        <taxon>Cricetinae</taxon>
        <taxon>Cricetulus</taxon>
    </lineage>
</organism>
<dbReference type="Proteomes" id="UP000001075">
    <property type="component" value="Unassembled WGS sequence"/>
</dbReference>
<evidence type="ECO:0000313" key="3">
    <source>
        <dbReference type="EMBL" id="EGV97076.1"/>
    </source>
</evidence>
<evidence type="ECO:0000256" key="1">
    <source>
        <dbReference type="SAM" id="MobiDB-lite"/>
    </source>
</evidence>
<feature type="transmembrane region" description="Helical" evidence="2">
    <location>
        <begin position="48"/>
        <end position="65"/>
    </location>
</feature>
<evidence type="ECO:0000256" key="2">
    <source>
        <dbReference type="SAM" id="Phobius"/>
    </source>
</evidence>
<keyword evidence="2" id="KW-1133">Transmembrane helix</keyword>
<proteinExistence type="predicted"/>
<feature type="region of interest" description="Disordered" evidence="1">
    <location>
        <begin position="80"/>
        <end position="100"/>
    </location>
</feature>
<name>G3H837_CRIGR</name>
<dbReference type="AlphaFoldDB" id="G3H837"/>
<dbReference type="InParanoid" id="G3H837"/>
<keyword evidence="2" id="KW-0472">Membrane</keyword>
<reference evidence="4" key="1">
    <citation type="journal article" date="2011" name="Nat. Biotechnol.">
        <title>The genomic sequence of the Chinese hamster ovary (CHO)-K1 cell line.</title>
        <authorList>
            <person name="Xu X."/>
            <person name="Nagarajan H."/>
            <person name="Lewis N.E."/>
            <person name="Pan S."/>
            <person name="Cai Z."/>
            <person name="Liu X."/>
            <person name="Chen W."/>
            <person name="Xie M."/>
            <person name="Wang W."/>
            <person name="Hammond S."/>
            <person name="Andersen M.R."/>
            <person name="Neff N."/>
            <person name="Passarelli B."/>
            <person name="Koh W."/>
            <person name="Fan H.C."/>
            <person name="Wang J."/>
            <person name="Gui Y."/>
            <person name="Lee K.H."/>
            <person name="Betenbaugh M.J."/>
            <person name="Quake S.R."/>
            <person name="Famili I."/>
            <person name="Palsson B.O."/>
            <person name="Wang J."/>
        </authorList>
    </citation>
    <scope>NUCLEOTIDE SEQUENCE [LARGE SCALE GENOMIC DNA]</scope>
    <source>
        <strain evidence="4">CHO K1 cell line</strain>
    </source>
</reference>
<keyword evidence="2" id="KW-0812">Transmembrane</keyword>
<evidence type="ECO:0000313" key="4">
    <source>
        <dbReference type="Proteomes" id="UP000001075"/>
    </source>
</evidence>
<dbReference type="EMBL" id="JH000206">
    <property type="protein sequence ID" value="EGV97076.1"/>
    <property type="molecule type" value="Genomic_DNA"/>
</dbReference>
<gene>
    <name evidence="3" type="ORF">I79_006534</name>
</gene>
<protein>
    <submittedName>
        <fullName evidence="3">Uncharacterized protein</fullName>
    </submittedName>
</protein>